<dbReference type="SUPFAM" id="SSF55347">
    <property type="entry name" value="Glyceraldehyde-3-phosphate dehydrogenase-like, C-terminal domain"/>
    <property type="match status" value="1"/>
</dbReference>
<dbReference type="InterPro" id="IPR055080">
    <property type="entry name" value="Gal80p-like_C"/>
</dbReference>
<dbReference type="EMBL" id="DOEK01000029">
    <property type="protein sequence ID" value="HBP30061.1"/>
    <property type="molecule type" value="Genomic_DNA"/>
</dbReference>
<feature type="domain" description="Gal80p-like C-terminal" evidence="3">
    <location>
        <begin position="136"/>
        <end position="276"/>
    </location>
</feature>
<dbReference type="GO" id="GO:0016491">
    <property type="term" value="F:oxidoreductase activity"/>
    <property type="evidence" value="ECO:0007669"/>
    <property type="project" value="UniProtKB-KW"/>
</dbReference>
<name>A0A356LHJ9_9BURK</name>
<gene>
    <name evidence="4" type="ORF">DD666_11665</name>
</gene>
<dbReference type="Gene3D" id="3.40.50.720">
    <property type="entry name" value="NAD(P)-binding Rossmann-like Domain"/>
    <property type="match status" value="1"/>
</dbReference>
<dbReference type="InterPro" id="IPR000683">
    <property type="entry name" value="Gfo/Idh/MocA-like_OxRdtase_N"/>
</dbReference>
<dbReference type="Pfam" id="PF01408">
    <property type="entry name" value="GFO_IDH_MocA"/>
    <property type="match status" value="1"/>
</dbReference>
<evidence type="ECO:0000259" key="3">
    <source>
        <dbReference type="Pfam" id="PF22685"/>
    </source>
</evidence>
<reference evidence="4 5" key="1">
    <citation type="journal article" date="2018" name="Nat. Biotechnol.">
        <title>A standardized bacterial taxonomy based on genome phylogeny substantially revises the tree of life.</title>
        <authorList>
            <person name="Parks D.H."/>
            <person name="Chuvochina M."/>
            <person name="Waite D.W."/>
            <person name="Rinke C."/>
            <person name="Skarshewski A."/>
            <person name="Chaumeil P.A."/>
            <person name="Hugenholtz P."/>
        </authorList>
    </citation>
    <scope>NUCLEOTIDE SEQUENCE [LARGE SCALE GENOMIC DNA]</scope>
    <source>
        <strain evidence="4">UBA10707</strain>
    </source>
</reference>
<dbReference type="InterPro" id="IPR050463">
    <property type="entry name" value="Gfo/Idh/MocA_oxidrdct_glycsds"/>
</dbReference>
<organism evidence="4 5">
    <name type="scientific">Advenella kashmirensis</name>
    <dbReference type="NCBI Taxonomy" id="310575"/>
    <lineage>
        <taxon>Bacteria</taxon>
        <taxon>Pseudomonadati</taxon>
        <taxon>Pseudomonadota</taxon>
        <taxon>Betaproteobacteria</taxon>
        <taxon>Burkholderiales</taxon>
        <taxon>Alcaligenaceae</taxon>
    </lineage>
</organism>
<accession>A0A356LHJ9</accession>
<protein>
    <submittedName>
        <fullName evidence="4">Gfo/Idh/MocA family oxidoreductase</fullName>
    </submittedName>
</protein>
<dbReference type="InterPro" id="IPR036291">
    <property type="entry name" value="NAD(P)-bd_dom_sf"/>
</dbReference>
<evidence type="ECO:0000259" key="2">
    <source>
        <dbReference type="Pfam" id="PF01408"/>
    </source>
</evidence>
<dbReference type="PANTHER" id="PTHR43818">
    <property type="entry name" value="BCDNA.GH03377"/>
    <property type="match status" value="1"/>
</dbReference>
<evidence type="ECO:0000313" key="4">
    <source>
        <dbReference type="EMBL" id="HBP30061.1"/>
    </source>
</evidence>
<keyword evidence="1" id="KW-0560">Oxidoreductase</keyword>
<dbReference type="Gene3D" id="3.30.360.10">
    <property type="entry name" value="Dihydrodipicolinate Reductase, domain 2"/>
    <property type="match status" value="1"/>
</dbReference>
<dbReference type="GO" id="GO:0000166">
    <property type="term" value="F:nucleotide binding"/>
    <property type="evidence" value="ECO:0007669"/>
    <property type="project" value="InterPro"/>
</dbReference>
<feature type="domain" description="Gfo/Idh/MocA-like oxidoreductase N-terminal" evidence="2">
    <location>
        <begin position="6"/>
        <end position="129"/>
    </location>
</feature>
<dbReference type="Proteomes" id="UP000264036">
    <property type="component" value="Unassembled WGS sequence"/>
</dbReference>
<dbReference type="AlphaFoldDB" id="A0A356LHJ9"/>
<dbReference type="SUPFAM" id="SSF51735">
    <property type="entry name" value="NAD(P)-binding Rossmann-fold domains"/>
    <property type="match status" value="1"/>
</dbReference>
<comment type="caution">
    <text evidence="4">The sequence shown here is derived from an EMBL/GenBank/DDBJ whole genome shotgun (WGS) entry which is preliminary data.</text>
</comment>
<dbReference type="Pfam" id="PF22685">
    <property type="entry name" value="Gal80p_C-like"/>
    <property type="match status" value="1"/>
</dbReference>
<dbReference type="PANTHER" id="PTHR43818:SF11">
    <property type="entry name" value="BCDNA.GH03377"/>
    <property type="match status" value="1"/>
</dbReference>
<proteinExistence type="predicted"/>
<sequence>MTDKPIRVGFIGLNPGIHWAATAHIPALKALPNDFVVAGVANTSLASARNAAEAFGLPHAFENAQALVNSPEIDLVVVTVKVPHHRELVVAALNAGKHVYCEWPLGNGLAEARELADLAETKGVVAAVGTQMRVAPEIEYLRQLIADGYVGEVLSTTLVGSGRSWGGETDAAHAYLYDKSNGATLLSIPLGHTLAGMREVLGGFGGLSARMINRRSTVYVTDTDKMIPSTSHDQILVHGALESGAAFSIHYRGGMSRGTNLLWEINGTEGDIQVTGANGHGQMVQLTIRGANGDTSELAPLTPPASAYSDWPDNSVARNVARVYALIAQDIRSGTRSAPSFSDAVELHETVDAIEHSAAGKESK</sequence>
<evidence type="ECO:0000313" key="5">
    <source>
        <dbReference type="Proteomes" id="UP000264036"/>
    </source>
</evidence>
<evidence type="ECO:0000256" key="1">
    <source>
        <dbReference type="ARBA" id="ARBA00023002"/>
    </source>
</evidence>